<proteinExistence type="predicted"/>
<feature type="transmembrane region" description="Helical" evidence="1">
    <location>
        <begin position="180"/>
        <end position="199"/>
    </location>
</feature>
<dbReference type="AlphaFoldDB" id="A0A6V6YMM6"/>
<keyword evidence="1" id="KW-0472">Membrane</keyword>
<keyword evidence="3" id="KW-1185">Reference proteome</keyword>
<evidence type="ECO:0000313" key="3">
    <source>
        <dbReference type="Proteomes" id="UP000530060"/>
    </source>
</evidence>
<feature type="transmembrane region" description="Helical" evidence="1">
    <location>
        <begin position="350"/>
        <end position="368"/>
    </location>
</feature>
<evidence type="ECO:0008006" key="4">
    <source>
        <dbReference type="Google" id="ProtNLM"/>
    </source>
</evidence>
<dbReference type="EMBL" id="CAIJDP010000046">
    <property type="protein sequence ID" value="CAD0000740.1"/>
    <property type="molecule type" value="Genomic_DNA"/>
</dbReference>
<feature type="transmembrane region" description="Helical" evidence="1">
    <location>
        <begin position="152"/>
        <end position="168"/>
    </location>
</feature>
<comment type="caution">
    <text evidence="2">The sequence shown here is derived from an EMBL/GenBank/DDBJ whole genome shotgun (WGS) entry which is preliminary data.</text>
</comment>
<reference evidence="2 3" key="1">
    <citation type="submission" date="2020-06" db="EMBL/GenBank/DDBJ databases">
        <authorList>
            <person name="Criscuolo A."/>
        </authorList>
    </citation>
    <scope>NUCLEOTIDE SEQUENCE [LARGE SCALE GENOMIC DNA]</scope>
    <source>
        <strain evidence="3">CIP 111411</strain>
    </source>
</reference>
<dbReference type="RefSeq" id="WP_180907579.1">
    <property type="nucleotide sequence ID" value="NZ_CAIJDP010000046.1"/>
</dbReference>
<evidence type="ECO:0000256" key="1">
    <source>
        <dbReference type="SAM" id="Phobius"/>
    </source>
</evidence>
<sequence length="446" mass="51238">MNAVLWEEVLKFELDNPNDEYGFLIRLAFENKWTLHFAKTAVLEYKKFMYLAAVANEMVSPSEIVDIVWHQHLIFTGSYSNFCSLLSKRIEHIPSTHNRSEAQKFHKAKEKTRELYEQNFGKQPQEIWEYSNALDSLGLDRSKIEIVRLKKVFLGLFALLIFPIYYSVKPILIEIQNPEFLIFYILLFAAVITLLMRFVKTALNSFYENIKANLILLNLSPFELVFLQKNKLEFVIHGVVNNLISNNKVEVLGNNRLNLIDEGLTDNKYENCVIEIMKEYEPMPYPQLFKIVSQKPIFGQLEKAVVGIRQKITESKQFMQIIKRAMLILGLVLSIGFSRFISGVLRDKPVTFLLFVLFALVIISNFYFHKIIDYLFSDTIPMSFKDEKKSTEAEKDWQWNYFLYGEVILATSFIPLTGYINRNAGSNGGSGCGSSCGSSCGGCGGD</sequence>
<organism evidence="2 3">
    <name type="scientific">Flavobacterium salmonis</name>
    <dbReference type="NCBI Taxonomy" id="2654844"/>
    <lineage>
        <taxon>Bacteria</taxon>
        <taxon>Pseudomonadati</taxon>
        <taxon>Bacteroidota</taxon>
        <taxon>Flavobacteriia</taxon>
        <taxon>Flavobacteriales</taxon>
        <taxon>Flavobacteriaceae</taxon>
        <taxon>Flavobacterium</taxon>
    </lineage>
</organism>
<keyword evidence="1" id="KW-1133">Transmembrane helix</keyword>
<protein>
    <recommendedName>
        <fullName evidence="4">TIGR04222 domain-containing protein</fullName>
    </recommendedName>
</protein>
<accession>A0A6V6YMM6</accession>
<feature type="transmembrane region" description="Helical" evidence="1">
    <location>
        <begin position="325"/>
        <end position="344"/>
    </location>
</feature>
<keyword evidence="1" id="KW-0812">Transmembrane</keyword>
<dbReference type="Proteomes" id="UP000530060">
    <property type="component" value="Unassembled WGS sequence"/>
</dbReference>
<name>A0A6V6YMM6_9FLAO</name>
<evidence type="ECO:0000313" key="2">
    <source>
        <dbReference type="EMBL" id="CAD0000740.1"/>
    </source>
</evidence>
<gene>
    <name evidence="2" type="ORF">FLAT13_00183</name>
</gene>